<keyword evidence="4" id="KW-1185">Reference proteome</keyword>
<gene>
    <name evidence="3" type="ORF">APR03_003235</name>
</gene>
<organism evidence="3 4">
    <name type="scientific">Promicromonospora thailandica</name>
    <dbReference type="NCBI Taxonomy" id="765201"/>
    <lineage>
        <taxon>Bacteria</taxon>
        <taxon>Bacillati</taxon>
        <taxon>Actinomycetota</taxon>
        <taxon>Actinomycetes</taxon>
        <taxon>Micrococcales</taxon>
        <taxon>Promicromonosporaceae</taxon>
        <taxon>Promicromonospora</taxon>
    </lineage>
</organism>
<dbReference type="Proteomes" id="UP001139493">
    <property type="component" value="Unassembled WGS sequence"/>
</dbReference>
<proteinExistence type="predicted"/>
<dbReference type="EMBL" id="JAMTCS010000010">
    <property type="protein sequence ID" value="MCP2265870.1"/>
    <property type="molecule type" value="Genomic_DNA"/>
</dbReference>
<sequence length="353" mass="36968">MSMNVSRVLAVVGTALCLAAGPAAAAAASSGDDADAVTWGVRTAATDHGADRDNFRYTLDPGSELADELVVTNHGDDVLRLDVYAADGYTTSAGQLDVLTRDTTSTGVGAWLVPGVEQVRLAPGESADVPFTLRVPDDATPGDHAGAILTSRTVSAQDSGLDYETRSGIRVHVRVAGDLAPRLTVADPHVEYHPTLDPFGLGDATVTYTVRNEGNVRLAARQEVGVAGPFGWFRADGVAADVPELLPGESWPVTVRVDGVVPLFHVGADVLLLGELPEVEGATPGVAPVTAHASGWAVPWLHLTVVVLLAAGVVLAVRRRRTRTRREDARVREAVERALAERAAVPEDEAVAP</sequence>
<evidence type="ECO:0008006" key="5">
    <source>
        <dbReference type="Google" id="ProtNLM"/>
    </source>
</evidence>
<name>A0A9X2G2I3_9MICO</name>
<keyword evidence="1" id="KW-0472">Membrane</keyword>
<evidence type="ECO:0000313" key="4">
    <source>
        <dbReference type="Proteomes" id="UP001139493"/>
    </source>
</evidence>
<feature type="transmembrane region" description="Helical" evidence="1">
    <location>
        <begin position="296"/>
        <end position="317"/>
    </location>
</feature>
<feature type="signal peptide" evidence="2">
    <location>
        <begin position="1"/>
        <end position="25"/>
    </location>
</feature>
<dbReference type="RefSeq" id="WP_253837286.1">
    <property type="nucleotide sequence ID" value="NZ_JAMTCS010000010.1"/>
</dbReference>
<protein>
    <recommendedName>
        <fullName evidence="5">DUF916 domain-containing protein</fullName>
    </recommendedName>
</protein>
<dbReference type="AlphaFoldDB" id="A0A9X2G2I3"/>
<keyword evidence="2" id="KW-0732">Signal</keyword>
<accession>A0A9X2G2I3</accession>
<comment type="caution">
    <text evidence="3">The sequence shown here is derived from an EMBL/GenBank/DDBJ whole genome shotgun (WGS) entry which is preliminary data.</text>
</comment>
<evidence type="ECO:0000256" key="2">
    <source>
        <dbReference type="SAM" id="SignalP"/>
    </source>
</evidence>
<reference evidence="3" key="1">
    <citation type="submission" date="2022-06" db="EMBL/GenBank/DDBJ databases">
        <title>Genomic Encyclopedia of Archaeal and Bacterial Type Strains, Phase II (KMG-II): from individual species to whole genera.</title>
        <authorList>
            <person name="Goeker M."/>
        </authorList>
    </citation>
    <scope>NUCLEOTIDE SEQUENCE</scope>
    <source>
        <strain evidence="3">DSM 26652</strain>
    </source>
</reference>
<keyword evidence="1" id="KW-1133">Transmembrane helix</keyword>
<feature type="chain" id="PRO_5040747367" description="DUF916 domain-containing protein" evidence="2">
    <location>
        <begin position="26"/>
        <end position="353"/>
    </location>
</feature>
<evidence type="ECO:0000256" key="1">
    <source>
        <dbReference type="SAM" id="Phobius"/>
    </source>
</evidence>
<keyword evidence="1" id="KW-0812">Transmembrane</keyword>
<evidence type="ECO:0000313" key="3">
    <source>
        <dbReference type="EMBL" id="MCP2265870.1"/>
    </source>
</evidence>